<dbReference type="Gene3D" id="3.80.10.10">
    <property type="entry name" value="Ribonuclease Inhibitor"/>
    <property type="match status" value="1"/>
</dbReference>
<protein>
    <recommendedName>
        <fullName evidence="4">F-box domain-containing protein</fullName>
    </recommendedName>
</protein>
<dbReference type="InParanoid" id="A0A4V3SJB3"/>
<sequence>MASLTTLPTELVSAVFSSLVNSHDCPACAQADLHALTLVSRSLRPIATEHLYSSITLRPHDSTTYEPRLTALKDTLSSSPALAAFVHRLRFSHEQTAITRAHWSSVVALAPNLKVLQGVDTFFPEAHGEEEADTGVPGDGTLDGNVGALMALPHLTQAVLHHESLPVSPSQLLSSWPSLQTLVIGNIHESYDYDDVDCTLGDLSTGLAACKNLRNIYFHDCDLDSYTPEERQQGVWPSLPPLERLGIEYSLAPSFSLPSITSWLSSSRRFAETLHTLDFHRQLRSAGGLRELADLLAVAKNLRKLSVSLTWTQRDMPDTTGIILRSSTLDEMRYIVSYMPPTIPVGAEEEFETVLSKSIHALPRLKMVTVGSSGGAEGKWERLREMKEIVVVVEEMEEIDGGVKRAAGLKRSGKGVRCEVGENAEPVVERAEEEVQGEGEEREEREQEEEGGDLVEMLWDEVGELVELWCA</sequence>
<evidence type="ECO:0000256" key="1">
    <source>
        <dbReference type="SAM" id="MobiDB-lite"/>
    </source>
</evidence>
<dbReference type="EMBL" id="ML220114">
    <property type="protein sequence ID" value="TGZ83345.1"/>
    <property type="molecule type" value="Genomic_DNA"/>
</dbReference>
<dbReference type="SUPFAM" id="SSF52047">
    <property type="entry name" value="RNI-like"/>
    <property type="match status" value="1"/>
</dbReference>
<dbReference type="InterPro" id="IPR032675">
    <property type="entry name" value="LRR_dom_sf"/>
</dbReference>
<dbReference type="AlphaFoldDB" id="A0A4V3SJB3"/>
<reference evidence="2 3" key="1">
    <citation type="submission" date="2019-04" db="EMBL/GenBank/DDBJ databases">
        <title>Comparative genomics and transcriptomics to analyze fruiting body development in filamentous ascomycetes.</title>
        <authorList>
            <consortium name="DOE Joint Genome Institute"/>
            <person name="Lutkenhaus R."/>
            <person name="Traeger S."/>
            <person name="Breuer J."/>
            <person name="Kuo A."/>
            <person name="Lipzen A."/>
            <person name="Pangilinan J."/>
            <person name="Dilworth D."/>
            <person name="Sandor L."/>
            <person name="Poggeler S."/>
            <person name="Barry K."/>
            <person name="Grigoriev I.V."/>
            <person name="Nowrousian M."/>
        </authorList>
    </citation>
    <scope>NUCLEOTIDE SEQUENCE [LARGE SCALE GENOMIC DNA]</scope>
    <source>
        <strain evidence="2 3">CBS 389.68</strain>
    </source>
</reference>
<evidence type="ECO:0008006" key="4">
    <source>
        <dbReference type="Google" id="ProtNLM"/>
    </source>
</evidence>
<organism evidence="2 3">
    <name type="scientific">Ascodesmis nigricans</name>
    <dbReference type="NCBI Taxonomy" id="341454"/>
    <lineage>
        <taxon>Eukaryota</taxon>
        <taxon>Fungi</taxon>
        <taxon>Dikarya</taxon>
        <taxon>Ascomycota</taxon>
        <taxon>Pezizomycotina</taxon>
        <taxon>Pezizomycetes</taxon>
        <taxon>Pezizales</taxon>
        <taxon>Ascodesmidaceae</taxon>
        <taxon>Ascodesmis</taxon>
    </lineage>
</organism>
<dbReference type="Proteomes" id="UP000298138">
    <property type="component" value="Unassembled WGS sequence"/>
</dbReference>
<dbReference type="OrthoDB" id="5334053at2759"/>
<proteinExistence type="predicted"/>
<evidence type="ECO:0000313" key="2">
    <source>
        <dbReference type="EMBL" id="TGZ83345.1"/>
    </source>
</evidence>
<evidence type="ECO:0000313" key="3">
    <source>
        <dbReference type="Proteomes" id="UP000298138"/>
    </source>
</evidence>
<accession>A0A4V3SJB3</accession>
<keyword evidence="3" id="KW-1185">Reference proteome</keyword>
<gene>
    <name evidence="2" type="ORF">EX30DRAFT_339537</name>
</gene>
<name>A0A4V3SJB3_9PEZI</name>
<feature type="region of interest" description="Disordered" evidence="1">
    <location>
        <begin position="427"/>
        <end position="453"/>
    </location>
</feature>
<feature type="compositionally biased region" description="Acidic residues" evidence="1">
    <location>
        <begin position="431"/>
        <end position="453"/>
    </location>
</feature>